<evidence type="ECO:0000313" key="3">
    <source>
        <dbReference type="Proteomes" id="UP000314294"/>
    </source>
</evidence>
<sequence length="299" mass="33189">MERSGSAPRTAHCADSATQPLGGWTRQMDAGPDVMCYSDGALLRMLTAVAVLCAINTTVMFHNNRHSFTAGNLREVPSGERLRDMPQGPFGLLSQNHRRPVPSPRRAKEPTYLGVEPRAPARIRSSFPPQNVSTERRARPEKNICTHGEEERRKGIEATYVKEADKLEFLGTFCLGKQMDKERHSICASALRVPLNNGRTKWAIKPSNQLLLATMCNPVCLSSRFSICLTGSDWGVLTDPFTGTLSTRQQVVHKPHNQSRVAVKLFKHLIIPHGCVTMPPHSLALSLRAIFQYSKDPSI</sequence>
<evidence type="ECO:0000313" key="2">
    <source>
        <dbReference type="EMBL" id="TNN83495.1"/>
    </source>
</evidence>
<gene>
    <name evidence="2" type="ORF">EYF80_006476</name>
</gene>
<comment type="caution">
    <text evidence="2">The sequence shown here is derived from an EMBL/GenBank/DDBJ whole genome shotgun (WGS) entry which is preliminary data.</text>
</comment>
<proteinExistence type="predicted"/>
<feature type="region of interest" description="Disordered" evidence="1">
    <location>
        <begin position="1"/>
        <end position="20"/>
    </location>
</feature>
<keyword evidence="3" id="KW-1185">Reference proteome</keyword>
<protein>
    <submittedName>
        <fullName evidence="2">Uncharacterized protein</fullName>
    </submittedName>
</protein>
<feature type="region of interest" description="Disordered" evidence="1">
    <location>
        <begin position="86"/>
        <end position="109"/>
    </location>
</feature>
<evidence type="ECO:0000256" key="1">
    <source>
        <dbReference type="SAM" id="MobiDB-lite"/>
    </source>
</evidence>
<dbReference type="AlphaFoldDB" id="A0A4Z2IZM7"/>
<dbReference type="EMBL" id="SRLO01000033">
    <property type="protein sequence ID" value="TNN83495.1"/>
    <property type="molecule type" value="Genomic_DNA"/>
</dbReference>
<name>A0A4Z2IZM7_9TELE</name>
<dbReference type="Proteomes" id="UP000314294">
    <property type="component" value="Unassembled WGS sequence"/>
</dbReference>
<accession>A0A4Z2IZM7</accession>
<organism evidence="2 3">
    <name type="scientific">Liparis tanakae</name>
    <name type="common">Tanaka's snailfish</name>
    <dbReference type="NCBI Taxonomy" id="230148"/>
    <lineage>
        <taxon>Eukaryota</taxon>
        <taxon>Metazoa</taxon>
        <taxon>Chordata</taxon>
        <taxon>Craniata</taxon>
        <taxon>Vertebrata</taxon>
        <taxon>Euteleostomi</taxon>
        <taxon>Actinopterygii</taxon>
        <taxon>Neopterygii</taxon>
        <taxon>Teleostei</taxon>
        <taxon>Neoteleostei</taxon>
        <taxon>Acanthomorphata</taxon>
        <taxon>Eupercaria</taxon>
        <taxon>Perciformes</taxon>
        <taxon>Cottioidei</taxon>
        <taxon>Cottales</taxon>
        <taxon>Liparidae</taxon>
        <taxon>Liparis</taxon>
    </lineage>
</organism>
<reference evidence="2 3" key="1">
    <citation type="submission" date="2019-03" db="EMBL/GenBank/DDBJ databases">
        <title>First draft genome of Liparis tanakae, snailfish: a comprehensive survey of snailfish specific genes.</title>
        <authorList>
            <person name="Kim W."/>
            <person name="Song I."/>
            <person name="Jeong J.-H."/>
            <person name="Kim D."/>
            <person name="Kim S."/>
            <person name="Ryu S."/>
            <person name="Song J.Y."/>
            <person name="Lee S.K."/>
        </authorList>
    </citation>
    <scope>NUCLEOTIDE SEQUENCE [LARGE SCALE GENOMIC DNA]</scope>
    <source>
        <tissue evidence="2">Muscle</tissue>
    </source>
</reference>